<evidence type="ECO:0000259" key="5">
    <source>
        <dbReference type="PROSITE" id="PS01031"/>
    </source>
</evidence>
<dbReference type="InterPro" id="IPR002068">
    <property type="entry name" value="A-crystallin/Hsp20_dom"/>
</dbReference>
<gene>
    <name evidence="6" type="ORF">VTJ49DRAFT_5740</name>
</gene>
<dbReference type="PROSITE" id="PS01031">
    <property type="entry name" value="SHSP"/>
    <property type="match status" value="1"/>
</dbReference>
<name>A0ABR3V3X8_HUMIN</name>
<proteinExistence type="inferred from homology"/>
<evidence type="ECO:0000256" key="2">
    <source>
        <dbReference type="PROSITE-ProRule" id="PRU00285"/>
    </source>
</evidence>
<comment type="caution">
    <text evidence="6">The sequence shown here is derived from an EMBL/GenBank/DDBJ whole genome shotgun (WGS) entry which is preliminary data.</text>
</comment>
<dbReference type="SUPFAM" id="SSF49764">
    <property type="entry name" value="HSP20-like chaperones"/>
    <property type="match status" value="1"/>
</dbReference>
<organism evidence="6 7">
    <name type="scientific">Humicola insolens</name>
    <name type="common">Soft-rot fungus</name>
    <dbReference type="NCBI Taxonomy" id="85995"/>
    <lineage>
        <taxon>Eukaryota</taxon>
        <taxon>Fungi</taxon>
        <taxon>Dikarya</taxon>
        <taxon>Ascomycota</taxon>
        <taxon>Pezizomycotina</taxon>
        <taxon>Sordariomycetes</taxon>
        <taxon>Sordariomycetidae</taxon>
        <taxon>Sordariales</taxon>
        <taxon>Chaetomiaceae</taxon>
        <taxon>Mycothermus</taxon>
    </lineage>
</organism>
<dbReference type="CDD" id="cd06464">
    <property type="entry name" value="ACD_sHsps-like"/>
    <property type="match status" value="1"/>
</dbReference>
<feature type="compositionally biased region" description="Low complexity" evidence="4">
    <location>
        <begin position="130"/>
        <end position="142"/>
    </location>
</feature>
<feature type="region of interest" description="Disordered" evidence="4">
    <location>
        <begin position="35"/>
        <end position="72"/>
    </location>
</feature>
<feature type="region of interest" description="Disordered" evidence="4">
    <location>
        <begin position="130"/>
        <end position="211"/>
    </location>
</feature>
<feature type="compositionally biased region" description="Low complexity" evidence="4">
    <location>
        <begin position="174"/>
        <end position="188"/>
    </location>
</feature>
<sequence length="271" mass="29815">MMSFFPGSFCAPAPELTYAPLFRLLEDFDNYSREVQAQPQTQRPCATTSCATPNNRRKRTRQPRPQPTFRPNFDVRETETAYELYGELPGLDRENVSIEFTEPQTMVISGRVERNYSSATPALPAIDTTAAAAVSDSESTISTDDEGFTPIDKPRRSSYQATVEDDPEEPAEPTPATSPATSPKVAPADVTMASPEPEPQTREVAPVKTVQPQASESRVLLTERAVGEFSRAFTFPARVEYDGVTASLSNGILRVEVPKARPVTRRIEIGV</sequence>
<dbReference type="Pfam" id="PF00011">
    <property type="entry name" value="HSP20"/>
    <property type="match status" value="1"/>
</dbReference>
<dbReference type="EMBL" id="JAZGSY010000488">
    <property type="protein sequence ID" value="KAL1835983.1"/>
    <property type="molecule type" value="Genomic_DNA"/>
</dbReference>
<dbReference type="PANTHER" id="PTHR11527">
    <property type="entry name" value="HEAT-SHOCK PROTEIN 20 FAMILY MEMBER"/>
    <property type="match status" value="1"/>
</dbReference>
<keyword evidence="1" id="KW-0346">Stress response</keyword>
<protein>
    <recommendedName>
        <fullName evidence="5">SHSP domain-containing protein</fullName>
    </recommendedName>
</protein>
<evidence type="ECO:0000256" key="3">
    <source>
        <dbReference type="RuleBase" id="RU003616"/>
    </source>
</evidence>
<reference evidence="6 7" key="1">
    <citation type="journal article" date="2024" name="Commun. Biol.">
        <title>Comparative genomic analysis of thermophilic fungi reveals convergent evolutionary adaptations and gene losses.</title>
        <authorList>
            <person name="Steindorff A.S."/>
            <person name="Aguilar-Pontes M.V."/>
            <person name="Robinson A.J."/>
            <person name="Andreopoulos B."/>
            <person name="LaButti K."/>
            <person name="Kuo A."/>
            <person name="Mondo S."/>
            <person name="Riley R."/>
            <person name="Otillar R."/>
            <person name="Haridas S."/>
            <person name="Lipzen A."/>
            <person name="Grimwood J."/>
            <person name="Schmutz J."/>
            <person name="Clum A."/>
            <person name="Reid I.D."/>
            <person name="Moisan M.C."/>
            <person name="Butler G."/>
            <person name="Nguyen T.T.M."/>
            <person name="Dewar K."/>
            <person name="Conant G."/>
            <person name="Drula E."/>
            <person name="Henrissat B."/>
            <person name="Hansel C."/>
            <person name="Singer S."/>
            <person name="Hutchinson M.I."/>
            <person name="de Vries R.P."/>
            <person name="Natvig D.O."/>
            <person name="Powell A.J."/>
            <person name="Tsang A."/>
            <person name="Grigoriev I.V."/>
        </authorList>
    </citation>
    <scope>NUCLEOTIDE SEQUENCE [LARGE SCALE GENOMIC DNA]</scope>
    <source>
        <strain evidence="6 7">CBS 620.91</strain>
    </source>
</reference>
<evidence type="ECO:0000313" key="7">
    <source>
        <dbReference type="Proteomes" id="UP001583172"/>
    </source>
</evidence>
<evidence type="ECO:0000313" key="6">
    <source>
        <dbReference type="EMBL" id="KAL1835983.1"/>
    </source>
</evidence>
<evidence type="ECO:0000256" key="1">
    <source>
        <dbReference type="ARBA" id="ARBA00023016"/>
    </source>
</evidence>
<comment type="similarity">
    <text evidence="2 3">Belongs to the small heat shock protein (HSP20) family.</text>
</comment>
<dbReference type="Proteomes" id="UP001583172">
    <property type="component" value="Unassembled WGS sequence"/>
</dbReference>
<evidence type="ECO:0000256" key="4">
    <source>
        <dbReference type="SAM" id="MobiDB-lite"/>
    </source>
</evidence>
<dbReference type="InterPro" id="IPR008978">
    <property type="entry name" value="HSP20-like_chaperone"/>
</dbReference>
<feature type="compositionally biased region" description="Polar residues" evidence="4">
    <location>
        <begin position="35"/>
        <end position="51"/>
    </location>
</feature>
<dbReference type="Gene3D" id="2.60.40.790">
    <property type="match status" value="1"/>
</dbReference>
<keyword evidence="7" id="KW-1185">Reference proteome</keyword>
<accession>A0ABR3V3X8</accession>
<feature type="domain" description="SHSP" evidence="5">
    <location>
        <begin position="64"/>
        <end position="271"/>
    </location>
</feature>
<dbReference type="InterPro" id="IPR031107">
    <property type="entry name" value="Small_HSP"/>
</dbReference>